<comment type="subcellular location">
    <subcellularLocation>
        <location evidence="2">Membrane</location>
        <topology evidence="2">Multi-pass membrane protein</topology>
    </subcellularLocation>
</comment>
<evidence type="ECO:0000313" key="13">
    <source>
        <dbReference type="EMBL" id="MBO8428631.1"/>
    </source>
</evidence>
<keyword evidence="7 11" id="KW-0862">Zinc</keyword>
<evidence type="ECO:0000256" key="5">
    <source>
        <dbReference type="ARBA" id="ARBA00022692"/>
    </source>
</evidence>
<dbReference type="SMART" id="SM00228">
    <property type="entry name" value="PDZ"/>
    <property type="match status" value="1"/>
</dbReference>
<evidence type="ECO:0000259" key="12">
    <source>
        <dbReference type="SMART" id="SM00228"/>
    </source>
</evidence>
<dbReference type="GO" id="GO:0004222">
    <property type="term" value="F:metalloendopeptidase activity"/>
    <property type="evidence" value="ECO:0007669"/>
    <property type="project" value="InterPro"/>
</dbReference>
<evidence type="ECO:0000256" key="3">
    <source>
        <dbReference type="ARBA" id="ARBA00007931"/>
    </source>
</evidence>
<sequence length="442" mass="49397">MDIVVKIAQLILALSILVFIHELGHFLFARLFKIRVDKFYLFFDWGWRIFKFKPKNSDTEYGIGWLPLGGYCKIAGMVDESMDTDSLKKEPQPWEFRSKPAWQRFLVIFGGVFFNILLAIAVYSAVLFTWGEEYVKNSDVTTGVAVNRLAYDMGFRDGDRILAFDGEYVEDFADLQISLIRNQAKYATVVRGGDTITVNIDPVFLPAVLQSRELIFNFGIPAVVSAVPENSINSGSGLQKGDRIVSLNGSPIATFSGLVMRLAECKGDSVKVTVERGGEELSLPLALNAEKKIMVEFNASLQDYYKITQKEYSLPGALAAGFNTTFKTVANYWKELKLIVSPKTEAYKSVGSFITIGSIFPGSWNWEIFWNLTAFLSVMLAVINILPIPALDGGHLLFTVYEMVTGRKPSDKFLIAAQTVGMFLLFAIMILAFGNDIVRLFN</sequence>
<proteinExistence type="inferred from homology"/>
<dbReference type="GO" id="GO:0006508">
    <property type="term" value="P:proteolysis"/>
    <property type="evidence" value="ECO:0007669"/>
    <property type="project" value="UniProtKB-KW"/>
</dbReference>
<feature type="domain" description="PDZ" evidence="12">
    <location>
        <begin position="212"/>
        <end position="278"/>
    </location>
</feature>
<keyword evidence="8 11" id="KW-1133">Transmembrane helix</keyword>
<name>A0A9D9GXG4_9BACT</name>
<evidence type="ECO:0000256" key="1">
    <source>
        <dbReference type="ARBA" id="ARBA00001947"/>
    </source>
</evidence>
<dbReference type="AlphaFoldDB" id="A0A9D9GXG4"/>
<evidence type="ECO:0000256" key="6">
    <source>
        <dbReference type="ARBA" id="ARBA00022801"/>
    </source>
</evidence>
<dbReference type="PANTHER" id="PTHR42837">
    <property type="entry name" value="REGULATOR OF SIGMA-E PROTEASE RSEP"/>
    <property type="match status" value="1"/>
</dbReference>
<comment type="caution">
    <text evidence="13">The sequence shown here is derived from an EMBL/GenBank/DDBJ whole genome shotgun (WGS) entry which is preliminary data.</text>
</comment>
<evidence type="ECO:0000256" key="2">
    <source>
        <dbReference type="ARBA" id="ARBA00004141"/>
    </source>
</evidence>
<dbReference type="InterPro" id="IPR036034">
    <property type="entry name" value="PDZ_sf"/>
</dbReference>
<dbReference type="InterPro" id="IPR008915">
    <property type="entry name" value="Peptidase_M50"/>
</dbReference>
<comment type="cofactor">
    <cofactor evidence="1 11">
        <name>Zn(2+)</name>
        <dbReference type="ChEBI" id="CHEBI:29105"/>
    </cofactor>
</comment>
<keyword evidence="11" id="KW-0479">Metal-binding</keyword>
<evidence type="ECO:0000256" key="8">
    <source>
        <dbReference type="ARBA" id="ARBA00022989"/>
    </source>
</evidence>
<keyword evidence="4" id="KW-0645">Protease</keyword>
<dbReference type="EMBL" id="JADINB010000038">
    <property type="protein sequence ID" value="MBO8428631.1"/>
    <property type="molecule type" value="Genomic_DNA"/>
</dbReference>
<dbReference type="Proteomes" id="UP000823635">
    <property type="component" value="Unassembled WGS sequence"/>
</dbReference>
<comment type="similarity">
    <text evidence="3 11">Belongs to the peptidase M50B family.</text>
</comment>
<dbReference type="Pfam" id="PF02163">
    <property type="entry name" value="Peptidase_M50"/>
    <property type="match status" value="1"/>
</dbReference>
<dbReference type="InterPro" id="IPR004387">
    <property type="entry name" value="Pept_M50_Zn"/>
</dbReference>
<dbReference type="CDD" id="cd06163">
    <property type="entry name" value="S2P-M50_PDZ_RseP-like"/>
    <property type="match status" value="2"/>
</dbReference>
<evidence type="ECO:0000256" key="4">
    <source>
        <dbReference type="ARBA" id="ARBA00022670"/>
    </source>
</evidence>
<keyword evidence="9 11" id="KW-0482">Metalloprotease</keyword>
<accession>A0A9D9GXG4</accession>
<dbReference type="GO" id="GO:0016020">
    <property type="term" value="C:membrane"/>
    <property type="evidence" value="ECO:0007669"/>
    <property type="project" value="UniProtKB-SubCell"/>
</dbReference>
<keyword evidence="10 11" id="KW-0472">Membrane</keyword>
<gene>
    <name evidence="13" type="primary">rseP</name>
    <name evidence="13" type="ORF">IAC68_01695</name>
</gene>
<evidence type="ECO:0000256" key="9">
    <source>
        <dbReference type="ARBA" id="ARBA00023049"/>
    </source>
</evidence>
<dbReference type="GO" id="GO:0046872">
    <property type="term" value="F:metal ion binding"/>
    <property type="evidence" value="ECO:0007669"/>
    <property type="project" value="UniProtKB-KW"/>
</dbReference>
<keyword evidence="5 11" id="KW-0812">Transmembrane</keyword>
<dbReference type="NCBIfam" id="TIGR00054">
    <property type="entry name" value="RIP metalloprotease RseP"/>
    <property type="match status" value="1"/>
</dbReference>
<dbReference type="SUPFAM" id="SSF50156">
    <property type="entry name" value="PDZ domain-like"/>
    <property type="match status" value="2"/>
</dbReference>
<feature type="transmembrane region" description="Helical" evidence="11">
    <location>
        <begin position="368"/>
        <end position="392"/>
    </location>
</feature>
<evidence type="ECO:0000256" key="10">
    <source>
        <dbReference type="ARBA" id="ARBA00023136"/>
    </source>
</evidence>
<feature type="transmembrane region" description="Helical" evidence="11">
    <location>
        <begin position="105"/>
        <end position="130"/>
    </location>
</feature>
<feature type="transmembrane region" description="Helical" evidence="11">
    <location>
        <begin position="6"/>
        <end position="28"/>
    </location>
</feature>
<evidence type="ECO:0000256" key="11">
    <source>
        <dbReference type="RuleBase" id="RU362031"/>
    </source>
</evidence>
<evidence type="ECO:0000313" key="14">
    <source>
        <dbReference type="Proteomes" id="UP000823635"/>
    </source>
</evidence>
<dbReference type="Gene3D" id="2.30.42.10">
    <property type="match status" value="2"/>
</dbReference>
<keyword evidence="6 11" id="KW-0378">Hydrolase</keyword>
<reference evidence="13" key="1">
    <citation type="submission" date="2020-10" db="EMBL/GenBank/DDBJ databases">
        <authorList>
            <person name="Gilroy R."/>
        </authorList>
    </citation>
    <scope>NUCLEOTIDE SEQUENCE</scope>
    <source>
        <strain evidence="13">15467</strain>
    </source>
</reference>
<dbReference type="InterPro" id="IPR001478">
    <property type="entry name" value="PDZ"/>
</dbReference>
<organism evidence="13 14">
    <name type="scientific">Candidatus Egerieousia excrementavium</name>
    <dbReference type="NCBI Taxonomy" id="2840778"/>
    <lineage>
        <taxon>Bacteria</taxon>
        <taxon>Pseudomonadati</taxon>
        <taxon>Bacteroidota</taxon>
        <taxon>Bacteroidia</taxon>
        <taxon>Bacteroidales</taxon>
        <taxon>Candidatus Egerieousia</taxon>
    </lineage>
</organism>
<protein>
    <recommendedName>
        <fullName evidence="11">Zinc metalloprotease</fullName>
        <ecNumber evidence="11">3.4.24.-</ecNumber>
    </recommendedName>
</protein>
<reference evidence="13" key="2">
    <citation type="journal article" date="2021" name="PeerJ">
        <title>Extensive microbial diversity within the chicken gut microbiome revealed by metagenomics and culture.</title>
        <authorList>
            <person name="Gilroy R."/>
            <person name="Ravi A."/>
            <person name="Getino M."/>
            <person name="Pursley I."/>
            <person name="Horton D.L."/>
            <person name="Alikhan N.F."/>
            <person name="Baker D."/>
            <person name="Gharbi K."/>
            <person name="Hall N."/>
            <person name="Watson M."/>
            <person name="Adriaenssens E.M."/>
            <person name="Foster-Nyarko E."/>
            <person name="Jarju S."/>
            <person name="Secka A."/>
            <person name="Antonio M."/>
            <person name="Oren A."/>
            <person name="Chaudhuri R.R."/>
            <person name="La Ragione R."/>
            <person name="Hildebrand F."/>
            <person name="Pallen M.J."/>
        </authorList>
    </citation>
    <scope>NUCLEOTIDE SEQUENCE</scope>
    <source>
        <strain evidence="13">15467</strain>
    </source>
</reference>
<dbReference type="PANTHER" id="PTHR42837:SF2">
    <property type="entry name" value="MEMBRANE METALLOPROTEASE ARASP2, CHLOROPLASTIC-RELATED"/>
    <property type="match status" value="1"/>
</dbReference>
<feature type="transmembrane region" description="Helical" evidence="11">
    <location>
        <begin position="413"/>
        <end position="433"/>
    </location>
</feature>
<dbReference type="EC" id="3.4.24.-" evidence="11"/>
<evidence type="ECO:0000256" key="7">
    <source>
        <dbReference type="ARBA" id="ARBA00022833"/>
    </source>
</evidence>